<dbReference type="Gene3D" id="3.90.550.10">
    <property type="entry name" value="Spore Coat Polysaccharide Biosynthesis Protein SpsA, Chain A"/>
    <property type="match status" value="1"/>
</dbReference>
<gene>
    <name evidence="1" type="ORF">ACFQ4R_04360</name>
</gene>
<dbReference type="RefSeq" id="WP_164509187.1">
    <property type="nucleotide sequence ID" value="NZ_JBHTOH010000025.1"/>
</dbReference>
<accession>A0ABW4BKW4</accession>
<comment type="caution">
    <text evidence="1">The sequence shown here is derived from an EMBL/GenBank/DDBJ whole genome shotgun (WGS) entry which is preliminary data.</text>
</comment>
<dbReference type="Pfam" id="PF01501">
    <property type="entry name" value="Glyco_transf_8"/>
    <property type="match status" value="1"/>
</dbReference>
<dbReference type="SUPFAM" id="SSF53448">
    <property type="entry name" value="Nucleotide-diphospho-sugar transferases"/>
    <property type="match status" value="1"/>
</dbReference>
<proteinExistence type="predicted"/>
<protein>
    <submittedName>
        <fullName evidence="1">Glycosyltransferase</fullName>
    </submittedName>
</protein>
<name>A0ABW4BKW4_9LACO</name>
<sequence>MMMNILYCGDDKMAAGLTLSVLSLMDQTQEPLHIYVLTAAITTEQQQFQPLADATLIKLNQQLQRRADTSSIIKIDISDLFAAMPPTANLLTSFTPNCMLRLYADQVAALPARLLYLDTDVLCCRDFSEFYHQDFAGSDLVGVLDHYGRWFFHQSWTHLDYLNSGVLLLNLQQIRQDGLFAACRQRCAKQRMFMPDQSALNKLTKHKKIAPVIFNEQHQRQEETVFQHFTTSFRFFPWFHTVTIKPWQITKVQQQLGLHDYDDLFQCFLTLTAATKK</sequence>
<evidence type="ECO:0000313" key="2">
    <source>
        <dbReference type="Proteomes" id="UP001597191"/>
    </source>
</evidence>
<organism evidence="1 2">
    <name type="scientific">Lapidilactobacillus gannanensis</name>
    <dbReference type="NCBI Taxonomy" id="2486002"/>
    <lineage>
        <taxon>Bacteria</taxon>
        <taxon>Bacillati</taxon>
        <taxon>Bacillota</taxon>
        <taxon>Bacilli</taxon>
        <taxon>Lactobacillales</taxon>
        <taxon>Lactobacillaceae</taxon>
        <taxon>Lapidilactobacillus</taxon>
    </lineage>
</organism>
<dbReference type="InterPro" id="IPR029044">
    <property type="entry name" value="Nucleotide-diphossugar_trans"/>
</dbReference>
<evidence type="ECO:0000313" key="1">
    <source>
        <dbReference type="EMBL" id="MFD1410849.1"/>
    </source>
</evidence>
<dbReference type="EMBL" id="JBHTOH010000025">
    <property type="protein sequence ID" value="MFD1410849.1"/>
    <property type="molecule type" value="Genomic_DNA"/>
</dbReference>
<reference evidence="2" key="1">
    <citation type="journal article" date="2019" name="Int. J. Syst. Evol. Microbiol.">
        <title>The Global Catalogue of Microorganisms (GCM) 10K type strain sequencing project: providing services to taxonomists for standard genome sequencing and annotation.</title>
        <authorList>
            <consortium name="The Broad Institute Genomics Platform"/>
            <consortium name="The Broad Institute Genome Sequencing Center for Infectious Disease"/>
            <person name="Wu L."/>
            <person name="Ma J."/>
        </authorList>
    </citation>
    <scope>NUCLEOTIDE SEQUENCE [LARGE SCALE GENOMIC DNA]</scope>
    <source>
        <strain evidence="2">CCM 8937</strain>
    </source>
</reference>
<dbReference type="InterPro" id="IPR002495">
    <property type="entry name" value="Glyco_trans_8"/>
</dbReference>
<dbReference type="Proteomes" id="UP001597191">
    <property type="component" value="Unassembled WGS sequence"/>
</dbReference>
<keyword evidence="2" id="KW-1185">Reference proteome</keyword>